<dbReference type="Gene3D" id="2.60.120.10">
    <property type="entry name" value="Jelly Rolls"/>
    <property type="match status" value="1"/>
</dbReference>
<gene>
    <name evidence="1" type="ORF">SAMN05421733_10664</name>
</gene>
<accession>A0A1G6HJ71</accession>
<organism evidence="1 2">
    <name type="scientific">Acinetobacter boissieri</name>
    <dbReference type="NCBI Taxonomy" id="1219383"/>
    <lineage>
        <taxon>Bacteria</taxon>
        <taxon>Pseudomonadati</taxon>
        <taxon>Pseudomonadota</taxon>
        <taxon>Gammaproteobacteria</taxon>
        <taxon>Moraxellales</taxon>
        <taxon>Moraxellaceae</taxon>
        <taxon>Acinetobacter</taxon>
    </lineage>
</organism>
<dbReference type="InterPro" id="IPR011051">
    <property type="entry name" value="RmlC_Cupin_sf"/>
</dbReference>
<dbReference type="EMBL" id="FMYL01000006">
    <property type="protein sequence ID" value="SDB94292.1"/>
    <property type="molecule type" value="Genomic_DNA"/>
</dbReference>
<dbReference type="InterPro" id="IPR014710">
    <property type="entry name" value="RmlC-like_jellyroll"/>
</dbReference>
<dbReference type="RefSeq" id="WP_092748155.1">
    <property type="nucleotide sequence ID" value="NZ_FMYL01000006.1"/>
</dbReference>
<sequence length="134" mass="15029">MNPSSFKGDTVFDKGIHSPEFQAFFQGKAYRSDLSKDQVEISNITFAAASRTKWHYHHSGEILLVTGGLGWYQEEGLPPRLIQEGDVINVKPKTKHWHGATKESWLSHLAITVPAENTNTDVCEDVSNEIYNAL</sequence>
<reference evidence="2" key="1">
    <citation type="submission" date="2016-09" db="EMBL/GenBank/DDBJ databases">
        <authorList>
            <person name="Varghese N."/>
            <person name="Submissions S."/>
        </authorList>
    </citation>
    <scope>NUCLEOTIDE SEQUENCE [LARGE SCALE GENOMIC DNA]</scope>
    <source>
        <strain evidence="2">ANC 4422</strain>
    </source>
</reference>
<keyword evidence="2" id="KW-1185">Reference proteome</keyword>
<dbReference type="Proteomes" id="UP000242501">
    <property type="component" value="Unassembled WGS sequence"/>
</dbReference>
<dbReference type="PANTHER" id="PTHR43698">
    <property type="entry name" value="RIBD C-TERMINAL DOMAIN CONTAINING PROTEIN"/>
    <property type="match status" value="1"/>
</dbReference>
<dbReference type="PANTHER" id="PTHR43698:SF1">
    <property type="entry name" value="BLL4564 PROTEIN"/>
    <property type="match status" value="1"/>
</dbReference>
<dbReference type="SUPFAM" id="SSF51182">
    <property type="entry name" value="RmlC-like cupins"/>
    <property type="match status" value="1"/>
</dbReference>
<proteinExistence type="predicted"/>
<dbReference type="AlphaFoldDB" id="A0A1G6HJ71"/>
<evidence type="ECO:0000313" key="1">
    <source>
        <dbReference type="EMBL" id="SDB94292.1"/>
    </source>
</evidence>
<dbReference type="OrthoDB" id="9802489at2"/>
<dbReference type="STRING" id="1219383.SAMN05421733_10664"/>
<dbReference type="CDD" id="cd02233">
    <property type="entry name" value="cupin_HNL-like"/>
    <property type="match status" value="1"/>
</dbReference>
<dbReference type="InterPro" id="IPR047263">
    <property type="entry name" value="HNL-like_cupin"/>
</dbReference>
<protein>
    <submittedName>
        <fullName evidence="1">Cupin domain protein</fullName>
    </submittedName>
</protein>
<name>A0A1G6HJ71_9GAMM</name>
<evidence type="ECO:0000313" key="2">
    <source>
        <dbReference type="Proteomes" id="UP000242501"/>
    </source>
</evidence>